<dbReference type="InterPro" id="IPR042099">
    <property type="entry name" value="ANL_N_sf"/>
</dbReference>
<dbReference type="Pfam" id="PF00501">
    <property type="entry name" value="AMP-binding"/>
    <property type="match status" value="1"/>
</dbReference>
<comment type="similarity">
    <text evidence="1">Belongs to the ATP-dependent AMP-binding enzyme family.</text>
</comment>
<name>A0A2S0N8X4_9HYPH</name>
<dbReference type="Proteomes" id="UP000237889">
    <property type="component" value="Chromosome"/>
</dbReference>
<reference evidence="5 6" key="1">
    <citation type="submission" date="2018-03" db="EMBL/GenBank/DDBJ databases">
        <title>Genome sequencing of Phreatobacter sp.</title>
        <authorList>
            <person name="Kim S.-J."/>
            <person name="Heo J."/>
            <person name="Kwon S.-W."/>
        </authorList>
    </citation>
    <scope>NUCLEOTIDE SEQUENCE [LARGE SCALE GENOMIC DNA]</scope>
    <source>
        <strain evidence="5 6">S-12</strain>
    </source>
</reference>
<dbReference type="Gene3D" id="3.30.300.30">
    <property type="match status" value="1"/>
</dbReference>
<keyword evidence="6" id="KW-1185">Reference proteome</keyword>
<protein>
    <submittedName>
        <fullName evidence="5">ATP-dependent acyl-CoA ligase</fullName>
    </submittedName>
</protein>
<gene>
    <name evidence="5" type="ORF">C6569_05725</name>
</gene>
<organism evidence="5 6">
    <name type="scientific">Phreatobacter cathodiphilus</name>
    <dbReference type="NCBI Taxonomy" id="1868589"/>
    <lineage>
        <taxon>Bacteria</taxon>
        <taxon>Pseudomonadati</taxon>
        <taxon>Pseudomonadota</taxon>
        <taxon>Alphaproteobacteria</taxon>
        <taxon>Hyphomicrobiales</taxon>
        <taxon>Phreatobacteraceae</taxon>
        <taxon>Phreatobacter</taxon>
    </lineage>
</organism>
<evidence type="ECO:0000313" key="5">
    <source>
        <dbReference type="EMBL" id="AVO44598.1"/>
    </source>
</evidence>
<dbReference type="PANTHER" id="PTHR43201">
    <property type="entry name" value="ACYL-COA SYNTHETASE"/>
    <property type="match status" value="1"/>
</dbReference>
<dbReference type="InterPro" id="IPR025110">
    <property type="entry name" value="AMP-bd_C"/>
</dbReference>
<dbReference type="PANTHER" id="PTHR43201:SF5">
    <property type="entry name" value="MEDIUM-CHAIN ACYL-COA LIGASE ACSF2, MITOCHONDRIAL"/>
    <property type="match status" value="1"/>
</dbReference>
<dbReference type="Gene3D" id="3.40.50.12780">
    <property type="entry name" value="N-terminal domain of ligase-like"/>
    <property type="match status" value="1"/>
</dbReference>
<dbReference type="SUPFAM" id="SSF56801">
    <property type="entry name" value="Acetyl-CoA synthetase-like"/>
    <property type="match status" value="1"/>
</dbReference>
<dbReference type="GO" id="GO:0006631">
    <property type="term" value="P:fatty acid metabolic process"/>
    <property type="evidence" value="ECO:0007669"/>
    <property type="project" value="TreeGrafter"/>
</dbReference>
<evidence type="ECO:0000259" key="4">
    <source>
        <dbReference type="Pfam" id="PF13193"/>
    </source>
</evidence>
<evidence type="ECO:0000259" key="3">
    <source>
        <dbReference type="Pfam" id="PF00501"/>
    </source>
</evidence>
<dbReference type="InterPro" id="IPR020845">
    <property type="entry name" value="AMP-binding_CS"/>
</dbReference>
<dbReference type="OrthoDB" id="7315605at2"/>
<dbReference type="InterPro" id="IPR045851">
    <property type="entry name" value="AMP-bd_C_sf"/>
</dbReference>
<dbReference type="AlphaFoldDB" id="A0A2S0N8X4"/>
<accession>A0A2S0N8X4</accession>
<feature type="domain" description="AMP-binding enzyme C-terminal" evidence="4">
    <location>
        <begin position="407"/>
        <end position="481"/>
    </location>
</feature>
<dbReference type="RefSeq" id="WP_106747941.1">
    <property type="nucleotide sequence ID" value="NZ_CP027668.1"/>
</dbReference>
<evidence type="ECO:0000313" key="6">
    <source>
        <dbReference type="Proteomes" id="UP000237889"/>
    </source>
</evidence>
<evidence type="ECO:0000256" key="2">
    <source>
        <dbReference type="ARBA" id="ARBA00022598"/>
    </source>
</evidence>
<evidence type="ECO:0000256" key="1">
    <source>
        <dbReference type="ARBA" id="ARBA00006432"/>
    </source>
</evidence>
<sequence>MITDLLARHAEEHPDRTFVVTDGAEWSFGAVDAAARRFGAMLQARGVAPGDHVALIAGNSAGFLVAWFGINLAGAVAVTVNIQLVGDGLAYVVAQSEAKLIVADRAFLSGQGAVGQGAFHGIPLIELAADTDLMAGSDGAELRPVRLPPLAPATMMYTSGTTGLPKGVVNSHAAYEAAGAEIVAALGFSPQDRCMVVLPLFHANPQMYAVMSALQVGYALVLREKFSATSFFADARRFRATCFTYVGTILSILVARHDEDRDHALRFCTGGGAPEKVWREVEQRFGVKVRELYGMTEIGGFVSLNTEGATRIGSCGRLRPDMDVRIVDAEDEELPADAQGEIVVRPRKPGVILSGYWRQPDKMVEASRNLWFHTGDRGHIDADGYLHFHGRIKELIRRGGEMVSPVEVETVLRKMPGVADCAVVGIDDAVLGQEIKVLVVPDAAPLAPADVLAFLDGRVPSFMIPRYVEFAASVPKTETEKVQRHKIAYVDARVHDMASAERRIQPRHGGVVSGTAGEG</sequence>
<proteinExistence type="inferred from homology"/>
<keyword evidence="2 5" id="KW-0436">Ligase</keyword>
<dbReference type="InterPro" id="IPR000873">
    <property type="entry name" value="AMP-dep_synth/lig_dom"/>
</dbReference>
<dbReference type="PROSITE" id="PS00455">
    <property type="entry name" value="AMP_BINDING"/>
    <property type="match status" value="1"/>
</dbReference>
<dbReference type="EMBL" id="CP027668">
    <property type="protein sequence ID" value="AVO44598.1"/>
    <property type="molecule type" value="Genomic_DNA"/>
</dbReference>
<dbReference type="Pfam" id="PF13193">
    <property type="entry name" value="AMP-binding_C"/>
    <property type="match status" value="1"/>
</dbReference>
<feature type="domain" description="AMP-dependent synthetase/ligase" evidence="3">
    <location>
        <begin position="7"/>
        <end position="357"/>
    </location>
</feature>
<dbReference type="KEGG" id="phr:C6569_05725"/>
<dbReference type="GO" id="GO:0031956">
    <property type="term" value="F:medium-chain fatty acid-CoA ligase activity"/>
    <property type="evidence" value="ECO:0007669"/>
    <property type="project" value="TreeGrafter"/>
</dbReference>